<gene>
    <name evidence="3" type="ORF">BDEG_20671</name>
</gene>
<dbReference type="Pfam" id="PF09793">
    <property type="entry name" value="AD"/>
    <property type="match status" value="1"/>
</dbReference>
<dbReference type="OrthoDB" id="1057137at2759"/>
<feature type="domain" description="AD" evidence="2">
    <location>
        <begin position="146"/>
        <end position="243"/>
    </location>
</feature>
<feature type="compositionally biased region" description="Polar residues" evidence="1">
    <location>
        <begin position="68"/>
        <end position="82"/>
    </location>
</feature>
<reference evidence="3 4" key="1">
    <citation type="submission" date="2006-10" db="EMBL/GenBank/DDBJ databases">
        <title>The Genome Sequence of Batrachochytrium dendrobatidis JEL423.</title>
        <authorList>
            <consortium name="The Broad Institute Genome Sequencing Platform"/>
            <person name="Birren B."/>
            <person name="Lander E."/>
            <person name="Galagan J."/>
            <person name="Cuomo C."/>
            <person name="Devon K."/>
            <person name="Jaffe D."/>
            <person name="Butler J."/>
            <person name="Alvarez P."/>
            <person name="Gnerre S."/>
            <person name="Grabherr M."/>
            <person name="Kleber M."/>
            <person name="Mauceli E."/>
            <person name="Brockman W."/>
            <person name="Young S."/>
            <person name="LaButti K."/>
            <person name="Sykes S."/>
            <person name="DeCaprio D."/>
            <person name="Crawford M."/>
            <person name="Koehrsen M."/>
            <person name="Engels R."/>
            <person name="Montgomery P."/>
            <person name="Pearson M."/>
            <person name="Howarth C."/>
            <person name="Larson L."/>
            <person name="White J."/>
            <person name="O'Leary S."/>
            <person name="Kodira C."/>
            <person name="Zeng Q."/>
            <person name="Yandava C."/>
            <person name="Alvarado L."/>
            <person name="Longcore J."/>
            <person name="James T."/>
        </authorList>
    </citation>
    <scope>NUCLEOTIDE SEQUENCE [LARGE SCALE GENOMIC DNA]</scope>
    <source>
        <strain evidence="3 4">JEL423</strain>
    </source>
</reference>
<dbReference type="STRING" id="403673.A0A177W9P2"/>
<proteinExistence type="predicted"/>
<evidence type="ECO:0000313" key="4">
    <source>
        <dbReference type="Proteomes" id="UP000077115"/>
    </source>
</evidence>
<name>A0A177W9P2_BATDL</name>
<dbReference type="PANTHER" id="PTHR13542">
    <property type="entry name" value="LSM12 HOMOLOG"/>
    <property type="match status" value="1"/>
</dbReference>
<evidence type="ECO:0000259" key="2">
    <source>
        <dbReference type="PROSITE" id="PS52001"/>
    </source>
</evidence>
<sequence>MENTFTEAIVAAIPAAGSNPSAAIGVWVQVVTVLDKILQGQVFAYDPESGLLVLQSIATFAAGQHPRSLQQPSLASSNTSGLSKHESTADSSLKSTSEPNSPDNLSDNPVTHVDLHYLKLSAIKSITADPSDIKAPNPIPPLMPLIPISLEQVQQREEQAVRAAIEQNARIGIDVSTEAQDIFDALSKTLPVIWKDKLIVVMDEVTIAPPYTAVMCRLLPSKGAPGTLERVKKVLQGERTRLGLPIKP</sequence>
<evidence type="ECO:0000313" key="3">
    <source>
        <dbReference type="EMBL" id="OAJ36506.1"/>
    </source>
</evidence>
<protein>
    <recommendedName>
        <fullName evidence="2">AD domain-containing protein</fullName>
    </recommendedName>
</protein>
<feature type="region of interest" description="Disordered" evidence="1">
    <location>
        <begin position="68"/>
        <end position="108"/>
    </location>
</feature>
<dbReference type="AlphaFoldDB" id="A0A177W9P2"/>
<organism evidence="3 4">
    <name type="scientific">Batrachochytrium dendrobatidis (strain JEL423)</name>
    <dbReference type="NCBI Taxonomy" id="403673"/>
    <lineage>
        <taxon>Eukaryota</taxon>
        <taxon>Fungi</taxon>
        <taxon>Fungi incertae sedis</taxon>
        <taxon>Chytridiomycota</taxon>
        <taxon>Chytridiomycota incertae sedis</taxon>
        <taxon>Chytridiomycetes</taxon>
        <taxon>Rhizophydiales</taxon>
        <taxon>Rhizophydiales incertae sedis</taxon>
        <taxon>Batrachochytrium</taxon>
    </lineage>
</organism>
<dbReference type="VEuPathDB" id="FungiDB:BDEG_20671"/>
<accession>A0A177W9P2</accession>
<dbReference type="InterPro" id="IPR019181">
    <property type="entry name" value="LSM12_ABD"/>
</dbReference>
<feature type="compositionally biased region" description="Polar residues" evidence="1">
    <location>
        <begin position="89"/>
        <end position="108"/>
    </location>
</feature>
<reference evidence="3 4" key="2">
    <citation type="submission" date="2016-05" db="EMBL/GenBank/DDBJ databases">
        <title>Lineage-specific infection strategies underlie the spectrum of fungal disease in amphibians.</title>
        <authorList>
            <person name="Cuomo C.A."/>
            <person name="Farrer R.A."/>
            <person name="James T."/>
            <person name="Longcore J."/>
            <person name="Birren B."/>
        </authorList>
    </citation>
    <scope>NUCLEOTIDE SEQUENCE [LARGE SCALE GENOMIC DNA]</scope>
    <source>
        <strain evidence="3 4">JEL423</strain>
    </source>
</reference>
<dbReference type="InterPro" id="IPR039683">
    <property type="entry name" value="Lsm12-like"/>
</dbReference>
<evidence type="ECO:0000256" key="1">
    <source>
        <dbReference type="SAM" id="MobiDB-lite"/>
    </source>
</evidence>
<dbReference type="InterPro" id="IPR047574">
    <property type="entry name" value="AD"/>
</dbReference>
<dbReference type="Proteomes" id="UP000077115">
    <property type="component" value="Unassembled WGS sequence"/>
</dbReference>
<dbReference type="eggNOG" id="KOG4401">
    <property type="taxonomic scope" value="Eukaryota"/>
</dbReference>
<dbReference type="EMBL" id="DS022300">
    <property type="protein sequence ID" value="OAJ36506.1"/>
    <property type="molecule type" value="Genomic_DNA"/>
</dbReference>
<dbReference type="SMART" id="SM00995">
    <property type="entry name" value="AD"/>
    <property type="match status" value="1"/>
</dbReference>
<dbReference type="PROSITE" id="PS52001">
    <property type="entry name" value="AD"/>
    <property type="match status" value="1"/>
</dbReference>